<name>A0A4R7BD24_9NEIS</name>
<evidence type="ECO:0000313" key="8">
    <source>
        <dbReference type="Proteomes" id="UP000295611"/>
    </source>
</evidence>
<dbReference type="GO" id="GO:0032993">
    <property type="term" value="C:protein-DNA complex"/>
    <property type="evidence" value="ECO:0007669"/>
    <property type="project" value="TreeGrafter"/>
</dbReference>
<accession>A0A4R7BD24</accession>
<evidence type="ECO:0000256" key="3">
    <source>
        <dbReference type="ARBA" id="ARBA00023125"/>
    </source>
</evidence>
<dbReference type="PANTHER" id="PTHR30346:SF26">
    <property type="entry name" value="HYDROGEN PEROXIDE-INDUCIBLE GENES ACTIVATOR"/>
    <property type="match status" value="1"/>
</dbReference>
<reference evidence="7 8" key="1">
    <citation type="submission" date="2019-03" db="EMBL/GenBank/DDBJ databases">
        <title>Genomic Encyclopedia of Type Strains, Phase III (KMG-III): the genomes of soil and plant-associated and newly described type strains.</title>
        <authorList>
            <person name="Whitman W."/>
        </authorList>
    </citation>
    <scope>NUCLEOTIDE SEQUENCE [LARGE SCALE GENOMIC DNA]</scope>
    <source>
        <strain evidence="7 8">CECT 8976</strain>
    </source>
</reference>
<keyword evidence="4" id="KW-0010">Activator</keyword>
<dbReference type="Pfam" id="PF03466">
    <property type="entry name" value="LysR_substrate"/>
    <property type="match status" value="1"/>
</dbReference>
<comment type="similarity">
    <text evidence="1">Belongs to the LysR transcriptional regulatory family.</text>
</comment>
<organism evidence="7 8">
    <name type="scientific">Paludibacterium purpuratum</name>
    <dbReference type="NCBI Taxonomy" id="1144873"/>
    <lineage>
        <taxon>Bacteria</taxon>
        <taxon>Pseudomonadati</taxon>
        <taxon>Pseudomonadota</taxon>
        <taxon>Betaproteobacteria</taxon>
        <taxon>Neisseriales</taxon>
        <taxon>Chromobacteriaceae</taxon>
        <taxon>Paludibacterium</taxon>
    </lineage>
</organism>
<dbReference type="OrthoDB" id="9067838at2"/>
<sequence>MDIRQLKAFLAVYETRNISAAATHLHLSQPTLSVTIRQLEAQLGTALFLRQPRGVGISEAARQLYPRARRLVADATALNDMFRQGHDDCSQLTLGIEGEPGPAQIETVLRLATRGDPLLQLTLKAGCQGEARLAPEHLRREEELFLPLWEEPHVLAMRNDHPLAGRAILSQEDLHQVEWIACPQHPTHVQLLHWYAPDGALPCFAAQADSFSLALALVASGIGLALLPQSLAAGRADLVLRGLPQAAPLRRIGLCYNETARANPALAALIERLAQHVQTLGA</sequence>
<dbReference type="GO" id="GO:0003677">
    <property type="term" value="F:DNA binding"/>
    <property type="evidence" value="ECO:0007669"/>
    <property type="project" value="UniProtKB-KW"/>
</dbReference>
<evidence type="ECO:0000313" key="7">
    <source>
        <dbReference type="EMBL" id="TDR82881.1"/>
    </source>
</evidence>
<dbReference type="InterPro" id="IPR036388">
    <property type="entry name" value="WH-like_DNA-bd_sf"/>
</dbReference>
<dbReference type="CDD" id="cd05466">
    <property type="entry name" value="PBP2_LTTR_substrate"/>
    <property type="match status" value="1"/>
</dbReference>
<dbReference type="InterPro" id="IPR036390">
    <property type="entry name" value="WH_DNA-bd_sf"/>
</dbReference>
<evidence type="ECO:0000259" key="6">
    <source>
        <dbReference type="PROSITE" id="PS50931"/>
    </source>
</evidence>
<proteinExistence type="inferred from homology"/>
<keyword evidence="5" id="KW-0804">Transcription</keyword>
<dbReference type="SUPFAM" id="SSF46785">
    <property type="entry name" value="Winged helix' DNA-binding domain"/>
    <property type="match status" value="1"/>
</dbReference>
<dbReference type="Gene3D" id="1.10.10.10">
    <property type="entry name" value="Winged helix-like DNA-binding domain superfamily/Winged helix DNA-binding domain"/>
    <property type="match status" value="1"/>
</dbReference>
<keyword evidence="2" id="KW-0805">Transcription regulation</keyword>
<evidence type="ECO:0000256" key="4">
    <source>
        <dbReference type="ARBA" id="ARBA00023159"/>
    </source>
</evidence>
<feature type="domain" description="HTH lysR-type" evidence="6">
    <location>
        <begin position="1"/>
        <end position="58"/>
    </location>
</feature>
<dbReference type="AlphaFoldDB" id="A0A4R7BD24"/>
<evidence type="ECO:0000256" key="1">
    <source>
        <dbReference type="ARBA" id="ARBA00009437"/>
    </source>
</evidence>
<dbReference type="RefSeq" id="WP_133678200.1">
    <property type="nucleotide sequence ID" value="NZ_SNZP01000001.1"/>
</dbReference>
<protein>
    <submittedName>
        <fullName evidence="7">LysR family transcriptional regulator</fullName>
    </submittedName>
</protein>
<dbReference type="SUPFAM" id="SSF53850">
    <property type="entry name" value="Periplasmic binding protein-like II"/>
    <property type="match status" value="1"/>
</dbReference>
<dbReference type="Proteomes" id="UP000295611">
    <property type="component" value="Unassembled WGS sequence"/>
</dbReference>
<dbReference type="PANTHER" id="PTHR30346">
    <property type="entry name" value="TRANSCRIPTIONAL DUAL REGULATOR HCAR-RELATED"/>
    <property type="match status" value="1"/>
</dbReference>
<keyword evidence="8" id="KW-1185">Reference proteome</keyword>
<dbReference type="PROSITE" id="PS50931">
    <property type="entry name" value="HTH_LYSR"/>
    <property type="match status" value="1"/>
</dbReference>
<keyword evidence="3" id="KW-0238">DNA-binding</keyword>
<dbReference type="InterPro" id="IPR000847">
    <property type="entry name" value="LysR_HTH_N"/>
</dbReference>
<gene>
    <name evidence="7" type="ORF">DFP86_101271</name>
</gene>
<dbReference type="Pfam" id="PF00126">
    <property type="entry name" value="HTH_1"/>
    <property type="match status" value="1"/>
</dbReference>
<dbReference type="InterPro" id="IPR005119">
    <property type="entry name" value="LysR_subst-bd"/>
</dbReference>
<dbReference type="GO" id="GO:0003700">
    <property type="term" value="F:DNA-binding transcription factor activity"/>
    <property type="evidence" value="ECO:0007669"/>
    <property type="project" value="InterPro"/>
</dbReference>
<evidence type="ECO:0000256" key="5">
    <source>
        <dbReference type="ARBA" id="ARBA00023163"/>
    </source>
</evidence>
<comment type="caution">
    <text evidence="7">The sequence shown here is derived from an EMBL/GenBank/DDBJ whole genome shotgun (WGS) entry which is preliminary data.</text>
</comment>
<dbReference type="EMBL" id="SNZP01000001">
    <property type="protein sequence ID" value="TDR82881.1"/>
    <property type="molecule type" value="Genomic_DNA"/>
</dbReference>
<dbReference type="Gene3D" id="3.40.190.10">
    <property type="entry name" value="Periplasmic binding protein-like II"/>
    <property type="match status" value="2"/>
</dbReference>
<dbReference type="FunFam" id="1.10.10.10:FF:000001">
    <property type="entry name" value="LysR family transcriptional regulator"/>
    <property type="match status" value="1"/>
</dbReference>
<evidence type="ECO:0000256" key="2">
    <source>
        <dbReference type="ARBA" id="ARBA00023015"/>
    </source>
</evidence>
<dbReference type="PRINTS" id="PR00039">
    <property type="entry name" value="HTHLYSR"/>
</dbReference>